<dbReference type="InterPro" id="IPR023333">
    <property type="entry name" value="Proteasome_suB-type"/>
</dbReference>
<comment type="subunit">
    <text evidence="6">The 26S proteasome consists of a 20S proteasome core and two 19S regulatory subunits. The 20S proteasome core is composed of 28 subunits that are arranged in four stacked rings, resulting in a barrel-shaped structure. The two end rings are each formed by seven alpha subunits, and the two central rings are each formed by seven beta subunits. The catalytic chamber with the active sites is on the inside of the barrel.</text>
</comment>
<dbReference type="Gene3D" id="3.60.20.10">
    <property type="entry name" value="Glutamine Phosphoribosylpyrophosphate, subunit 1, domain 1"/>
    <property type="match status" value="1"/>
</dbReference>
<dbReference type="PANTHER" id="PTHR11599">
    <property type="entry name" value="PROTEASOME SUBUNIT ALPHA/BETA"/>
    <property type="match status" value="1"/>
</dbReference>
<dbReference type="AlphaFoldDB" id="A0A481SVR6"/>
<evidence type="ECO:0000256" key="7">
    <source>
        <dbReference type="ARBA" id="ARBA00049625"/>
    </source>
</evidence>
<evidence type="ECO:0000256" key="5">
    <source>
        <dbReference type="ARBA" id="ARBA00024953"/>
    </source>
</evidence>
<evidence type="ECO:0000256" key="4">
    <source>
        <dbReference type="ARBA" id="ARBA00023242"/>
    </source>
</evidence>
<comment type="subunit">
    <text evidence="8">Component of the proteasome complex.</text>
</comment>
<dbReference type="GO" id="GO:0010498">
    <property type="term" value="P:proteasomal protein catabolic process"/>
    <property type="evidence" value="ECO:0007669"/>
    <property type="project" value="InterPro"/>
</dbReference>
<dbReference type="GO" id="GO:0005737">
    <property type="term" value="C:cytoplasm"/>
    <property type="evidence" value="ECO:0007669"/>
    <property type="project" value="UniProtKB-SubCell"/>
</dbReference>
<comment type="subcellular location">
    <subcellularLocation>
        <location evidence="8">Cytoplasm</location>
    </subcellularLocation>
    <subcellularLocation>
        <location evidence="8">Nucleus</location>
    </subcellularLocation>
</comment>
<protein>
    <recommendedName>
        <fullName evidence="8">Proteasome subunit beta</fullName>
    </recommendedName>
</protein>
<accession>A0A481SVR6</accession>
<comment type="similarity">
    <text evidence="8">Belongs to the peptidase T1B family.</text>
</comment>
<comment type="function">
    <text evidence="8">Component of the proteasome, a multicatalytic proteinase complex which is characterized by its ability to cleave peptides with Arg, Phe, Tyr, Leu, and Glu adjacent to the leaving group at neutral or slightly basic pH. The proteasome has an ATP-dependent proteolytic activity.</text>
</comment>
<dbReference type="InterPro" id="IPR050115">
    <property type="entry name" value="Proteasome_alpha"/>
</dbReference>
<reference evidence="9" key="1">
    <citation type="journal article" date="2019" name="Sci. Rep.">
        <title>No signal of deleterious mutation accumulation in conserved gene sequences of extant asexual hexapods.</title>
        <authorList>
            <person name="Brandt A."/>
            <person name="Bast J."/>
            <person name="Scheu S."/>
            <person name="Meusemann K."/>
            <person name="Donath A."/>
            <person name="Schuette K."/>
            <person name="Machida R."/>
            <person name="Kraaijeveld K."/>
        </authorList>
    </citation>
    <scope>NUCLEOTIDE SEQUENCE</scope>
    <source>
        <strain evidence="9">OG10011</strain>
    </source>
</reference>
<dbReference type="Pfam" id="PF00227">
    <property type="entry name" value="Proteasome"/>
    <property type="match status" value="1"/>
</dbReference>
<dbReference type="GO" id="GO:0005634">
    <property type="term" value="C:nucleus"/>
    <property type="evidence" value="ECO:0007669"/>
    <property type="project" value="UniProtKB-SubCell"/>
</dbReference>
<comment type="subunit">
    <text evidence="1">The 26S proteasome consists of a 20S proteasome core and two 19S regulatory subunits. The 20S proteasome core is a barrel-shaped complex made of 28 subunits that are arranged in four stacked rings. The two outer rings are each formed by seven alpha subunits, and the two inner rings are formed by seven beta subunits. The proteolytic activity is exerted by three beta-subunits PSMB5, PSMB6 and PSMB7.</text>
</comment>
<evidence type="ECO:0000256" key="6">
    <source>
        <dbReference type="ARBA" id="ARBA00026071"/>
    </source>
</evidence>
<name>A0A481SVR6_9HEXA</name>
<keyword evidence="2 8" id="KW-0963">Cytoplasm</keyword>
<dbReference type="InterPro" id="IPR029055">
    <property type="entry name" value="Ntn_hydrolases_N"/>
</dbReference>
<evidence type="ECO:0000256" key="3">
    <source>
        <dbReference type="ARBA" id="ARBA00022942"/>
    </source>
</evidence>
<comment type="function">
    <text evidence="5">Non-catalytic component of the proteasome, a multicatalytic proteinase complex which is characterized by its ability to cleave peptides with Arg, Phe, Tyr, Leu, and Glu adjacent to the leaving group at neutral or slightly basic pH. The proteasome has an ATP-dependent proteolytic activity.</text>
</comment>
<dbReference type="InterPro" id="IPR016050">
    <property type="entry name" value="Proteasome_bsu_CS"/>
</dbReference>
<dbReference type="SUPFAM" id="SSF56235">
    <property type="entry name" value="N-terminal nucleophile aminohydrolases (Ntn hydrolases)"/>
    <property type="match status" value="1"/>
</dbReference>
<evidence type="ECO:0000313" key="9">
    <source>
        <dbReference type="EMBL" id="QBH72693.1"/>
    </source>
</evidence>
<dbReference type="FunFam" id="3.60.20.10:FF:000008">
    <property type="entry name" value="Proteasome subunit beta type-4"/>
    <property type="match status" value="1"/>
</dbReference>
<proteinExistence type="evidence at transcript level"/>
<dbReference type="PROSITE" id="PS51476">
    <property type="entry name" value="PROTEASOME_BETA_2"/>
    <property type="match status" value="1"/>
</dbReference>
<keyword evidence="4 8" id="KW-0539">Nucleus</keyword>
<comment type="function">
    <text evidence="7">Non-catalytic component of the 20S core proteasome complex involved in the proteolytic degradation of most intracellular proteins. This complex plays numerous essential roles within the cell by associating with different regulatory particles. Associated with two 19S regulatory particles, forms the 26S proteasome and thus participates in the ATP-dependent degradation of ubiquitinated proteins. The 26S proteasome plays a key role in the maintenance of protein homeostasis by removing misfolded or damaged proteins that could impair cellular functions, and by removing proteins whose functions are no longer required. Associated with the PA200 or PA28, the 20S proteasome mediates ubiquitin-independent protein degradation. This type of proteolysis is required in several pathways including spermatogenesis (20S-PA200 complex) or generation of a subset of MHC class I-presented antigenic peptides (20S-PA28 complex).</text>
</comment>
<dbReference type="InterPro" id="IPR035206">
    <property type="entry name" value="Proteasome_beta2"/>
</dbReference>
<evidence type="ECO:0000256" key="1">
    <source>
        <dbReference type="ARBA" id="ARBA00011656"/>
    </source>
</evidence>
<evidence type="ECO:0000256" key="2">
    <source>
        <dbReference type="ARBA" id="ARBA00022490"/>
    </source>
</evidence>
<keyword evidence="3 8" id="KW-0647">Proteasome</keyword>
<dbReference type="CDD" id="cd03758">
    <property type="entry name" value="proteasome_beta_type_2"/>
    <property type="match status" value="1"/>
</dbReference>
<organism evidence="9">
    <name type="scientific">Isotomurus palustris</name>
    <dbReference type="NCBI Taxonomy" id="36144"/>
    <lineage>
        <taxon>Eukaryota</taxon>
        <taxon>Metazoa</taxon>
        <taxon>Ecdysozoa</taxon>
        <taxon>Arthropoda</taxon>
        <taxon>Hexapoda</taxon>
        <taxon>Collembola</taxon>
        <taxon>Entomobryomorpha</taxon>
        <taxon>Isotomoidea</taxon>
        <taxon>Isotomidae</taxon>
        <taxon>Isotominae</taxon>
        <taxon>Isotomurus</taxon>
    </lineage>
</organism>
<dbReference type="PROSITE" id="PS00854">
    <property type="entry name" value="PROTEASOME_BETA_1"/>
    <property type="match status" value="1"/>
</dbReference>
<dbReference type="GO" id="GO:0005839">
    <property type="term" value="C:proteasome core complex"/>
    <property type="evidence" value="ECO:0007669"/>
    <property type="project" value="InterPro"/>
</dbReference>
<dbReference type="EMBL" id="MH602448">
    <property type="protein sequence ID" value="QBH72693.1"/>
    <property type="molecule type" value="mRNA"/>
</dbReference>
<evidence type="ECO:0000256" key="8">
    <source>
        <dbReference type="RuleBase" id="RU004203"/>
    </source>
</evidence>
<dbReference type="InterPro" id="IPR001353">
    <property type="entry name" value="Proteasome_sua/b"/>
</dbReference>
<sequence>MECLIGIRFNDFVLVAADTIAARSIVVNSHDEDKFCSLSDKLLLAVVGESGDTTQFSEYIQKNIQLYKMCHEYEMSPKAAAHYTRRNLAEYLRSRTPYNVNLLLAGYDDGEKKASLYFMDYLASSVELPYCAHGYGSYFTLSTMDAYYKPDLTFEQGMELMRKCVAEIAKRLVINLPRFKVKAVDQNGIRFVGDINAKDLKQNY</sequence>